<proteinExistence type="predicted"/>
<dbReference type="AlphaFoldDB" id="A0A081P829"/>
<evidence type="ECO:0000313" key="1">
    <source>
        <dbReference type="EMBL" id="KEQ26852.1"/>
    </source>
</evidence>
<gene>
    <name evidence="1" type="ORF">ET33_29335</name>
</gene>
<keyword evidence="2" id="KW-1185">Reference proteome</keyword>
<reference evidence="1 2" key="1">
    <citation type="submission" date="2014-06" db="EMBL/GenBank/DDBJ databases">
        <title>Draft genome sequence of Paenibacillus sp. MSt1.</title>
        <authorList>
            <person name="Aw Y.K."/>
            <person name="Ong K.S."/>
            <person name="Gan H.M."/>
            <person name="Lee S.M."/>
        </authorList>
    </citation>
    <scope>NUCLEOTIDE SEQUENCE [LARGE SCALE GENOMIC DNA]</scope>
    <source>
        <strain evidence="1 2">MSt1</strain>
    </source>
</reference>
<evidence type="ECO:0000313" key="2">
    <source>
        <dbReference type="Proteomes" id="UP000028123"/>
    </source>
</evidence>
<dbReference type="Proteomes" id="UP000028123">
    <property type="component" value="Unassembled WGS sequence"/>
</dbReference>
<comment type="caution">
    <text evidence="1">The sequence shown here is derived from an EMBL/GenBank/DDBJ whole genome shotgun (WGS) entry which is preliminary data.</text>
</comment>
<dbReference type="eggNOG" id="ENOG50305Y0">
    <property type="taxonomic scope" value="Bacteria"/>
</dbReference>
<protein>
    <submittedName>
        <fullName evidence="1">Uncharacterized protein</fullName>
    </submittedName>
</protein>
<dbReference type="EMBL" id="JNVM01000005">
    <property type="protein sequence ID" value="KEQ26852.1"/>
    <property type="molecule type" value="Genomic_DNA"/>
</dbReference>
<organism evidence="1 2">
    <name type="scientific">Paenibacillus tyrfis</name>
    <dbReference type="NCBI Taxonomy" id="1501230"/>
    <lineage>
        <taxon>Bacteria</taxon>
        <taxon>Bacillati</taxon>
        <taxon>Bacillota</taxon>
        <taxon>Bacilli</taxon>
        <taxon>Bacillales</taxon>
        <taxon>Paenibacillaceae</taxon>
        <taxon>Paenibacillus</taxon>
    </lineage>
</organism>
<name>A0A081P829_9BACL</name>
<dbReference type="RefSeq" id="WP_036678101.1">
    <property type="nucleotide sequence ID" value="NZ_FYEP01000006.1"/>
</dbReference>
<sequence>MTTNEPAQFEMFRDPFKMLIVLLNLVAEQQGMELDYEKVPSFENETFLIRHANDGDISDERIPNFIYKKDGTEITWYQYLGRDIYCSKDLSREEYNKMFVDCMASLYQLNG</sequence>
<accession>A0A081P829</accession>
<dbReference type="OrthoDB" id="2615908at2"/>